<sequence length="447" mass="48474">MRAAVRGAPKLGFVEKLSYGFGDFGYSLAYNMVSAFLLYYYTVVLKLPAAAVGTLFLTARLLDAVIDIGVGILVDRTRTRWGRTRPYFLFTALPYCGIFLAIFLVPDWGVDAQLVWAFVTFNLLGVLMSFGSIPYTALMPMMTEATDERLKLGSMRSIGTSVSVILGTAATMPLVGLFGGGDERRGFLLVAVLFAALSLVALTALFRNCRERFHDAAPVGMPVFTGIGEMLRNRAWWVCFLFALLYFVRFGAMISVTAFFAIHVLGRPWMISVMLPAISGLLLLSAFLAPPILSRTGIRTGCFGALVLSIALFAALPFTEANPVAFLSLYFAASIATSMTITGIFAMAAEAVDYHEARFGVRNEGLLSSGISLATKIGMAMGTAAIAYALAFAAFTPDHVSDGARATIRWSYYGWPIVLLMLQAVVILFWPMNAATAKDRERAPLTA</sequence>
<dbReference type="SUPFAM" id="SSF103473">
    <property type="entry name" value="MFS general substrate transporter"/>
    <property type="match status" value="1"/>
</dbReference>
<dbReference type="OrthoDB" id="9764596at2"/>
<evidence type="ECO:0000256" key="1">
    <source>
        <dbReference type="ARBA" id="ARBA00009617"/>
    </source>
</evidence>
<dbReference type="GO" id="GO:0015293">
    <property type="term" value="F:symporter activity"/>
    <property type="evidence" value="ECO:0007669"/>
    <property type="project" value="InterPro"/>
</dbReference>
<dbReference type="STRING" id="1560345.AWL63_13130"/>
<feature type="transmembrane region" description="Helical" evidence="2">
    <location>
        <begin position="21"/>
        <end position="41"/>
    </location>
</feature>
<dbReference type="GO" id="GO:0006814">
    <property type="term" value="P:sodium ion transport"/>
    <property type="evidence" value="ECO:0007669"/>
    <property type="project" value="InterPro"/>
</dbReference>
<keyword evidence="2" id="KW-0812">Transmembrane</keyword>
<dbReference type="GO" id="GO:0008643">
    <property type="term" value="P:carbohydrate transport"/>
    <property type="evidence" value="ECO:0007669"/>
    <property type="project" value="InterPro"/>
</dbReference>
<feature type="transmembrane region" description="Helical" evidence="2">
    <location>
        <begin position="413"/>
        <end position="432"/>
    </location>
</feature>
<dbReference type="PANTHER" id="PTHR11328">
    <property type="entry name" value="MAJOR FACILITATOR SUPERFAMILY DOMAIN-CONTAINING PROTEIN"/>
    <property type="match status" value="1"/>
</dbReference>
<evidence type="ECO:0000256" key="2">
    <source>
        <dbReference type="SAM" id="Phobius"/>
    </source>
</evidence>
<accession>A0A1B3ZBH1</accession>
<feature type="transmembrane region" description="Helical" evidence="2">
    <location>
        <begin position="268"/>
        <end position="289"/>
    </location>
</feature>
<reference evidence="3 4" key="1">
    <citation type="submission" date="2016-01" db="EMBL/GenBank/DDBJ databases">
        <title>Complete genome and mega plasmid sequence of Sphingomonas panacis DCY99 elicits systemic resistance in rice to Xanthomonas oryzae.</title>
        <authorList>
            <person name="Kim Y.J."/>
            <person name="Yang D.C."/>
            <person name="Sing P."/>
        </authorList>
    </citation>
    <scope>NUCLEOTIDE SEQUENCE [LARGE SCALE GENOMIC DNA]</scope>
    <source>
        <strain evidence="3 4">DCY99</strain>
    </source>
</reference>
<dbReference type="InterPro" id="IPR036259">
    <property type="entry name" value="MFS_trans_sf"/>
</dbReference>
<evidence type="ECO:0000313" key="4">
    <source>
        <dbReference type="Proteomes" id="UP000094256"/>
    </source>
</evidence>
<evidence type="ECO:0000313" key="3">
    <source>
        <dbReference type="EMBL" id="AOH84768.1"/>
    </source>
</evidence>
<dbReference type="PANTHER" id="PTHR11328:SF24">
    <property type="entry name" value="MAJOR FACILITATOR SUPERFAMILY (MFS) PROFILE DOMAIN-CONTAINING PROTEIN"/>
    <property type="match status" value="1"/>
</dbReference>
<comment type="similarity">
    <text evidence="1">Belongs to the sodium:galactoside symporter (TC 2.A.2) family.</text>
</comment>
<feature type="transmembrane region" description="Helical" evidence="2">
    <location>
        <begin position="324"/>
        <end position="352"/>
    </location>
</feature>
<dbReference type="InterPro" id="IPR001927">
    <property type="entry name" value="Na/Gal_symport"/>
</dbReference>
<proteinExistence type="inferred from homology"/>
<dbReference type="Pfam" id="PF13347">
    <property type="entry name" value="MFS_2"/>
    <property type="match status" value="1"/>
</dbReference>
<organism evidence="3 4">
    <name type="scientific">Sphingomonas panacis</name>
    <dbReference type="NCBI Taxonomy" id="1560345"/>
    <lineage>
        <taxon>Bacteria</taxon>
        <taxon>Pseudomonadati</taxon>
        <taxon>Pseudomonadota</taxon>
        <taxon>Alphaproteobacteria</taxon>
        <taxon>Sphingomonadales</taxon>
        <taxon>Sphingomonadaceae</taxon>
        <taxon>Sphingomonas</taxon>
    </lineage>
</organism>
<keyword evidence="2" id="KW-1133">Transmembrane helix</keyword>
<dbReference type="AlphaFoldDB" id="A0A1B3ZBH1"/>
<keyword evidence="3" id="KW-0762">Sugar transport</keyword>
<keyword evidence="2" id="KW-0472">Membrane</keyword>
<feature type="transmembrane region" description="Helical" evidence="2">
    <location>
        <begin position="114"/>
        <end position="138"/>
    </location>
</feature>
<dbReference type="EMBL" id="CP014168">
    <property type="protein sequence ID" value="AOH84768.1"/>
    <property type="molecule type" value="Genomic_DNA"/>
</dbReference>
<name>A0A1B3ZBH1_9SPHN</name>
<keyword evidence="3" id="KW-0813">Transport</keyword>
<feature type="transmembrane region" description="Helical" evidence="2">
    <location>
        <begin position="86"/>
        <end position="108"/>
    </location>
</feature>
<keyword evidence="4" id="KW-1185">Reference proteome</keyword>
<feature type="transmembrane region" description="Helical" evidence="2">
    <location>
        <begin position="373"/>
        <end position="393"/>
    </location>
</feature>
<dbReference type="KEGG" id="span:AWL63_13130"/>
<dbReference type="GO" id="GO:0005886">
    <property type="term" value="C:plasma membrane"/>
    <property type="evidence" value="ECO:0007669"/>
    <property type="project" value="TreeGrafter"/>
</dbReference>
<dbReference type="Proteomes" id="UP000094256">
    <property type="component" value="Chromosome"/>
</dbReference>
<feature type="transmembrane region" description="Helical" evidence="2">
    <location>
        <begin position="158"/>
        <end position="180"/>
    </location>
</feature>
<dbReference type="InterPro" id="IPR039672">
    <property type="entry name" value="MFS_2"/>
</dbReference>
<feature type="transmembrane region" description="Helical" evidence="2">
    <location>
        <begin position="301"/>
        <end position="318"/>
    </location>
</feature>
<feature type="transmembrane region" description="Helical" evidence="2">
    <location>
        <begin position="47"/>
        <end position="74"/>
    </location>
</feature>
<dbReference type="NCBIfam" id="TIGR00792">
    <property type="entry name" value="gph"/>
    <property type="match status" value="1"/>
</dbReference>
<protein>
    <submittedName>
        <fullName evidence="3">Sugar transporter</fullName>
    </submittedName>
</protein>
<gene>
    <name evidence="3" type="ORF">AWL63_13130</name>
</gene>
<dbReference type="Gene3D" id="1.20.1250.20">
    <property type="entry name" value="MFS general substrate transporter like domains"/>
    <property type="match status" value="2"/>
</dbReference>
<feature type="transmembrane region" description="Helical" evidence="2">
    <location>
        <begin position="186"/>
        <end position="206"/>
    </location>
</feature>
<feature type="transmembrane region" description="Helical" evidence="2">
    <location>
        <begin position="235"/>
        <end position="262"/>
    </location>
</feature>